<reference evidence="1" key="2">
    <citation type="journal article" date="2015" name="Fish Shellfish Immunol.">
        <title>Early steps in the European eel (Anguilla anguilla)-Vibrio vulnificus interaction in the gills: Role of the RtxA13 toxin.</title>
        <authorList>
            <person name="Callol A."/>
            <person name="Pajuelo D."/>
            <person name="Ebbesson L."/>
            <person name="Teles M."/>
            <person name="MacKenzie S."/>
            <person name="Amaro C."/>
        </authorList>
    </citation>
    <scope>NUCLEOTIDE SEQUENCE</scope>
</reference>
<dbReference type="EMBL" id="GBXM01084190">
    <property type="protein sequence ID" value="JAH24387.1"/>
    <property type="molecule type" value="Transcribed_RNA"/>
</dbReference>
<organism evidence="1">
    <name type="scientific">Anguilla anguilla</name>
    <name type="common">European freshwater eel</name>
    <name type="synonym">Muraena anguilla</name>
    <dbReference type="NCBI Taxonomy" id="7936"/>
    <lineage>
        <taxon>Eukaryota</taxon>
        <taxon>Metazoa</taxon>
        <taxon>Chordata</taxon>
        <taxon>Craniata</taxon>
        <taxon>Vertebrata</taxon>
        <taxon>Euteleostomi</taxon>
        <taxon>Actinopterygii</taxon>
        <taxon>Neopterygii</taxon>
        <taxon>Teleostei</taxon>
        <taxon>Anguilliformes</taxon>
        <taxon>Anguillidae</taxon>
        <taxon>Anguilla</taxon>
    </lineage>
</organism>
<accession>A0A0E9R6J5</accession>
<protein>
    <submittedName>
        <fullName evidence="1">Uncharacterized protein</fullName>
    </submittedName>
</protein>
<dbReference type="AlphaFoldDB" id="A0A0E9R6J5"/>
<name>A0A0E9R6J5_ANGAN</name>
<sequence>MCGFWGEGLLLLLLTLQALRVFCLFFFIPFHFHTCNYNPISNCSHFFLHF</sequence>
<evidence type="ECO:0000313" key="1">
    <source>
        <dbReference type="EMBL" id="JAH24387.1"/>
    </source>
</evidence>
<reference evidence="1" key="1">
    <citation type="submission" date="2014-11" db="EMBL/GenBank/DDBJ databases">
        <authorList>
            <person name="Amaro Gonzalez C."/>
        </authorList>
    </citation>
    <scope>NUCLEOTIDE SEQUENCE</scope>
</reference>
<proteinExistence type="predicted"/>